<keyword evidence="4 10" id="KW-1003">Cell membrane</keyword>
<dbReference type="KEGG" id="ccoc:CCON33237_1495"/>
<dbReference type="Proteomes" id="UP000066049">
    <property type="component" value="Chromosome"/>
</dbReference>
<dbReference type="Proteomes" id="UP000192671">
    <property type="component" value="Unassembled WGS sequence"/>
</dbReference>
<dbReference type="PANTHER" id="PTHR30065:SF8">
    <property type="entry name" value="FLAGELLAR BIOSYNTHETIC PROTEIN FLIR"/>
    <property type="match status" value="1"/>
</dbReference>
<evidence type="ECO:0000256" key="3">
    <source>
        <dbReference type="ARBA" id="ARBA00021717"/>
    </source>
</evidence>
<comment type="similarity">
    <text evidence="2 10">Belongs to the FliR/MopE/SpaR family.</text>
</comment>
<feature type="transmembrane region" description="Helical" evidence="10">
    <location>
        <begin position="39"/>
        <end position="56"/>
    </location>
</feature>
<evidence type="ECO:0000256" key="5">
    <source>
        <dbReference type="ARBA" id="ARBA00022692"/>
    </source>
</evidence>
<dbReference type="NCBIfam" id="TIGR01400">
    <property type="entry name" value="fliR"/>
    <property type="match status" value="1"/>
</dbReference>
<accession>A0A0M4SUB4</accession>
<evidence type="ECO:0000313" key="13">
    <source>
        <dbReference type="Proteomes" id="UP000066049"/>
    </source>
</evidence>
<dbReference type="InterPro" id="IPR002010">
    <property type="entry name" value="T3SS_IM_R"/>
</dbReference>
<reference evidence="13" key="1">
    <citation type="submission" date="2015-08" db="EMBL/GenBank/DDBJ databases">
        <title>Comparative genomics of the Campylobacter concisus group.</title>
        <authorList>
            <person name="Miller W.G."/>
            <person name="Yee E."/>
            <person name="Chapman M.H."/>
            <person name="Huynh S."/>
            <person name="Bono J.L."/>
            <person name="On S.L.W."/>
            <person name="St Leger J."/>
            <person name="Foster G."/>
            <person name="Parker C.T."/>
        </authorList>
    </citation>
    <scope>NUCLEOTIDE SEQUENCE [LARGE SCALE GENOMIC DNA]</scope>
    <source>
        <strain evidence="13">ATCC 33237</strain>
    </source>
</reference>
<evidence type="ECO:0000256" key="9">
    <source>
        <dbReference type="NCBIfam" id="TIGR01400"/>
    </source>
</evidence>
<dbReference type="InterPro" id="IPR006303">
    <property type="entry name" value="FliR"/>
</dbReference>
<dbReference type="GeneID" id="28663174"/>
<comment type="function">
    <text evidence="1 10">Role in flagellar biosynthesis.</text>
</comment>
<evidence type="ECO:0000256" key="10">
    <source>
        <dbReference type="RuleBase" id="RU362071"/>
    </source>
</evidence>
<keyword evidence="7 10" id="KW-0472">Membrane</keyword>
<evidence type="ECO:0000256" key="6">
    <source>
        <dbReference type="ARBA" id="ARBA00022989"/>
    </source>
</evidence>
<evidence type="ECO:0000256" key="2">
    <source>
        <dbReference type="ARBA" id="ARBA00009772"/>
    </source>
</evidence>
<dbReference type="GO" id="GO:0009425">
    <property type="term" value="C:bacterial-type flagellum basal body"/>
    <property type="evidence" value="ECO:0007669"/>
    <property type="project" value="UniProtKB-SubCell"/>
</dbReference>
<keyword evidence="11" id="KW-0966">Cell projection</keyword>
<dbReference type="EMBL" id="CP012541">
    <property type="protein sequence ID" value="ALF48145.1"/>
    <property type="molecule type" value="Genomic_DNA"/>
</dbReference>
<evidence type="ECO:0000256" key="4">
    <source>
        <dbReference type="ARBA" id="ARBA00022475"/>
    </source>
</evidence>
<dbReference type="GO" id="GO:0005886">
    <property type="term" value="C:plasma membrane"/>
    <property type="evidence" value="ECO:0007669"/>
    <property type="project" value="UniProtKB-SubCell"/>
</dbReference>
<gene>
    <name evidence="11" type="primary">fliR</name>
    <name evidence="12" type="ORF">A3835_06815</name>
    <name evidence="11" type="ORF">CCON33237_1495</name>
</gene>
<protein>
    <recommendedName>
        <fullName evidence="3 9">Flagellar biosynthetic protein FliR</fullName>
    </recommendedName>
</protein>
<evidence type="ECO:0000313" key="14">
    <source>
        <dbReference type="Proteomes" id="UP000192671"/>
    </source>
</evidence>
<evidence type="ECO:0000256" key="7">
    <source>
        <dbReference type="ARBA" id="ARBA00023136"/>
    </source>
</evidence>
<feature type="transmembrane region" description="Helical" evidence="10">
    <location>
        <begin position="117"/>
        <end position="136"/>
    </location>
</feature>
<dbReference type="EMBL" id="LVWL01000020">
    <property type="protein sequence ID" value="ORI07281.1"/>
    <property type="molecule type" value="Genomic_DNA"/>
</dbReference>
<evidence type="ECO:0000313" key="11">
    <source>
        <dbReference type="EMBL" id="ALF48145.1"/>
    </source>
</evidence>
<dbReference type="GO" id="GO:0044780">
    <property type="term" value="P:bacterial-type flagellum assembly"/>
    <property type="evidence" value="ECO:0007669"/>
    <property type="project" value="UniProtKB-UniRule"/>
</dbReference>
<dbReference type="PRINTS" id="PR00953">
    <property type="entry name" value="TYPE3IMRPROT"/>
</dbReference>
<dbReference type="PANTHER" id="PTHR30065">
    <property type="entry name" value="FLAGELLAR BIOSYNTHETIC PROTEIN FLIR"/>
    <property type="match status" value="1"/>
</dbReference>
<proteinExistence type="inferred from homology"/>
<name>A0A0M4SUB4_9BACT</name>
<feature type="transmembrane region" description="Helical" evidence="10">
    <location>
        <begin position="172"/>
        <end position="193"/>
    </location>
</feature>
<evidence type="ECO:0000313" key="12">
    <source>
        <dbReference type="EMBL" id="ORI07281.1"/>
    </source>
</evidence>
<reference evidence="11" key="2">
    <citation type="submission" date="2016-07" db="EMBL/GenBank/DDBJ databases">
        <title>Comparative genomics of the Campylobacter concisus group.</title>
        <authorList>
            <person name="Miller W.G."/>
            <person name="Yee E."/>
            <person name="Chapman M.H."/>
            <person name="Huynh S."/>
            <person name="Bono J.L."/>
            <person name="On S.L.W."/>
            <person name="StLeger J."/>
            <person name="Foster G."/>
            <person name="Parker C.T."/>
        </authorList>
    </citation>
    <scope>NUCLEOTIDE SEQUENCE</scope>
    <source>
        <strain evidence="11">ATCC 33237</strain>
    </source>
</reference>
<keyword evidence="6 10" id="KW-1133">Transmembrane helix</keyword>
<feature type="transmembrane region" description="Helical" evidence="10">
    <location>
        <begin position="213"/>
        <end position="234"/>
    </location>
</feature>
<dbReference type="RefSeq" id="WP_054197078.1">
    <property type="nucleotide sequence ID" value="NZ_CABMKQ010000040.1"/>
</dbReference>
<feature type="transmembrane region" description="Helical" evidence="10">
    <location>
        <begin position="76"/>
        <end position="96"/>
    </location>
</feature>
<feature type="transmembrane region" description="Helical" evidence="10">
    <location>
        <begin position="12"/>
        <end position="32"/>
    </location>
</feature>
<reference evidence="12 14" key="3">
    <citation type="journal article" date="2017" name="Gene Rep">
        <title>The ribosomal RNA operon (rrn) of Campylobacter concisus supports molecular typing to genomospecies level.</title>
        <authorList>
            <person name="Huq M."/>
            <person name="Van T.T.H."/>
            <person name="Gurtler V."/>
            <person name="Elshagmani E."/>
            <person name="Allemailem K.S."/>
            <person name="Smooker P.M."/>
            <person name="Istivan T.S."/>
        </authorList>
    </citation>
    <scope>NUCLEOTIDE SEQUENCE [LARGE SCALE GENOMIC DNA]</scope>
    <source>
        <strain evidence="12 14">RCH 26</strain>
    </source>
</reference>
<dbReference type="Pfam" id="PF01311">
    <property type="entry name" value="Bac_export_1"/>
    <property type="match status" value="1"/>
</dbReference>
<dbReference type="GO" id="GO:0006605">
    <property type="term" value="P:protein targeting"/>
    <property type="evidence" value="ECO:0007669"/>
    <property type="project" value="UniProtKB-UniRule"/>
</dbReference>
<evidence type="ECO:0000256" key="8">
    <source>
        <dbReference type="ARBA" id="ARBA00023143"/>
    </source>
</evidence>
<keyword evidence="11" id="KW-0282">Flagellum</keyword>
<evidence type="ECO:0000256" key="1">
    <source>
        <dbReference type="ARBA" id="ARBA00002578"/>
    </source>
</evidence>
<comment type="subcellular location">
    <subcellularLocation>
        <location evidence="10">Cell membrane</location>
        <topology evidence="10">Multi-pass membrane protein</topology>
    </subcellularLocation>
    <subcellularLocation>
        <location evidence="10">Bacterial flagellum basal body</location>
    </subcellularLocation>
</comment>
<keyword evidence="11" id="KW-0969">Cilium</keyword>
<dbReference type="AlphaFoldDB" id="A0A0M4SUB4"/>
<organism evidence="11 13">
    <name type="scientific">Campylobacter concisus</name>
    <dbReference type="NCBI Taxonomy" id="199"/>
    <lineage>
        <taxon>Bacteria</taxon>
        <taxon>Pseudomonadati</taxon>
        <taxon>Campylobacterota</taxon>
        <taxon>Epsilonproteobacteria</taxon>
        <taxon>Campylobacterales</taxon>
        <taxon>Campylobacteraceae</taxon>
        <taxon>Campylobacter</taxon>
    </lineage>
</organism>
<keyword evidence="5 10" id="KW-0812">Transmembrane</keyword>
<dbReference type="PATRIC" id="fig|199.248.peg.1544"/>
<keyword evidence="8 10" id="KW-0975">Bacterial flagellum</keyword>
<sequence length="253" mass="27845">MELVEFFGADKVITFMLLFARLSGLIVFFPFFSHNQIPLSVKTLLVFALCVVLFPLSHAHEHAINFLIMEILSEAMLGLCAGLLLNIVFAILQMAGEQISMIMGFSMASVLDPQTGTNSPVIANILNFIALLAFLMLDGHHLILQFYSTSLSAIPLGDFYPRSGVMSYALKLFGNLFMFGFVLAFPIIALSILSDAIFGMLMKTMPQFNLLVVGYPIKVSIGFSVLIAILAGIIKIITDMMVQILNDMPALFF</sequence>
<dbReference type="OrthoDB" id="9797790at2"/>